<sequence>MTSAGRVLSVRRPAMGASPAFDLAYVRSGPRTPTPVVVIPGGPGLGSIAPYRSLRRTAARGGLDLIMVEHRGVGRSRNGLDGRRLPHDAMWVCEVVDDIAAVLDAEGVDTAFIAGSSYGSYLASSFGARHPDRVAGMLLDSALQSADEIVQQREAIRELFWDADTEIATAVRRLRSRGADDRRLLDVARAAHELGGERLLRPLLRNQLRGRLSPAWWALEAYAARDESIAEVPGHYEFAAAGAIGFRELDYGAAADGLPLDPALTYAPLAGRFPAFAGEPYDLAREAARFPWPLMLLVGDRDLRTPPVIARRIAAEARDAVAVPIRNGHSALDTHPAAFLNAVRFLVRGRHRALATRSQELDRLPRRGLSAVFTTLLAAAVRIESGLRRR</sequence>
<dbReference type="EMBL" id="JACHMU010000001">
    <property type="protein sequence ID" value="MBB5743913.1"/>
    <property type="molecule type" value="Genomic_DNA"/>
</dbReference>
<evidence type="ECO:0000259" key="1">
    <source>
        <dbReference type="Pfam" id="PF00561"/>
    </source>
</evidence>
<dbReference type="Pfam" id="PF00561">
    <property type="entry name" value="Abhydrolase_1"/>
    <property type="match status" value="1"/>
</dbReference>
<evidence type="ECO:0000313" key="3">
    <source>
        <dbReference type="Proteomes" id="UP000517712"/>
    </source>
</evidence>
<dbReference type="InterPro" id="IPR029058">
    <property type="entry name" value="AB_hydrolase_fold"/>
</dbReference>
<name>A0A7W9CEB7_9MICO</name>
<dbReference type="RefSeq" id="WP_184283905.1">
    <property type="nucleotide sequence ID" value="NZ_BAAAPG010000001.1"/>
</dbReference>
<dbReference type="PANTHER" id="PTHR43433:SF5">
    <property type="entry name" value="AB HYDROLASE-1 DOMAIN-CONTAINING PROTEIN"/>
    <property type="match status" value="1"/>
</dbReference>
<dbReference type="SUPFAM" id="SSF53474">
    <property type="entry name" value="alpha/beta-Hydrolases"/>
    <property type="match status" value="1"/>
</dbReference>
<organism evidence="2 3">
    <name type="scientific">Microbacterium ginsengiterrae</name>
    <dbReference type="NCBI Taxonomy" id="546115"/>
    <lineage>
        <taxon>Bacteria</taxon>
        <taxon>Bacillati</taxon>
        <taxon>Actinomycetota</taxon>
        <taxon>Actinomycetes</taxon>
        <taxon>Micrococcales</taxon>
        <taxon>Microbacteriaceae</taxon>
        <taxon>Microbacterium</taxon>
    </lineage>
</organism>
<keyword evidence="3" id="KW-1185">Reference proteome</keyword>
<comment type="caution">
    <text evidence="2">The sequence shown here is derived from an EMBL/GenBank/DDBJ whole genome shotgun (WGS) entry which is preliminary data.</text>
</comment>
<feature type="domain" description="AB hydrolase-1" evidence="1">
    <location>
        <begin position="35"/>
        <end position="172"/>
    </location>
</feature>
<protein>
    <submittedName>
        <fullName evidence="2">Pimeloyl-ACP methyl ester carboxylesterase</fullName>
    </submittedName>
</protein>
<dbReference type="PANTHER" id="PTHR43433">
    <property type="entry name" value="HYDROLASE, ALPHA/BETA FOLD FAMILY PROTEIN"/>
    <property type="match status" value="1"/>
</dbReference>
<dbReference type="Gene3D" id="3.40.50.1820">
    <property type="entry name" value="alpha/beta hydrolase"/>
    <property type="match status" value="1"/>
</dbReference>
<dbReference type="GO" id="GO:0003824">
    <property type="term" value="F:catalytic activity"/>
    <property type="evidence" value="ECO:0007669"/>
    <property type="project" value="UniProtKB-ARBA"/>
</dbReference>
<reference evidence="2 3" key="1">
    <citation type="submission" date="2020-08" db="EMBL/GenBank/DDBJ databases">
        <title>Sequencing the genomes of 1000 actinobacteria strains.</title>
        <authorList>
            <person name="Klenk H.-P."/>
        </authorList>
    </citation>
    <scope>NUCLEOTIDE SEQUENCE [LARGE SCALE GENOMIC DNA]</scope>
    <source>
        <strain evidence="2 3">DSM 24823</strain>
    </source>
</reference>
<dbReference type="InterPro" id="IPR050471">
    <property type="entry name" value="AB_hydrolase"/>
</dbReference>
<dbReference type="AlphaFoldDB" id="A0A7W9CEB7"/>
<accession>A0A7W9CEB7</accession>
<evidence type="ECO:0000313" key="2">
    <source>
        <dbReference type="EMBL" id="MBB5743913.1"/>
    </source>
</evidence>
<proteinExistence type="predicted"/>
<dbReference type="Proteomes" id="UP000517712">
    <property type="component" value="Unassembled WGS sequence"/>
</dbReference>
<dbReference type="InterPro" id="IPR000073">
    <property type="entry name" value="AB_hydrolase_1"/>
</dbReference>
<gene>
    <name evidence="2" type="ORF">HD600_002410</name>
</gene>